<dbReference type="PANTHER" id="PTHR38681">
    <property type="entry name" value="RETROVIRUS-RELATED POL POLYPROTEIN FROM TRANSPOSON 412-LIKE PROTEIN-RELATED"/>
    <property type="match status" value="1"/>
</dbReference>
<protein>
    <submittedName>
        <fullName evidence="1">Uncharacterized protein</fullName>
    </submittedName>
</protein>
<gene>
    <name evidence="1" type="ORF">BBRV_LOCUS85923</name>
</gene>
<reference evidence="1" key="1">
    <citation type="submission" date="2020-07" db="EMBL/GenBank/DDBJ databases">
        <authorList>
            <person name="Ferguson B K."/>
        </authorList>
    </citation>
    <scope>NUCLEOTIDE SEQUENCE</scope>
    <source>
        <strain evidence="1">L06</strain>
    </source>
</reference>
<dbReference type="AlphaFoldDB" id="A0A6V7KPL7"/>
<sequence>MHRQLEAALKCHNDTWYEALPAVLMGMRAALKEDIGTSPVELTFGEPMRLSGEYLSPSPDMRPASQLVKALRQKIQSLSPHQPSTHDTRPTFVSKDLNTASYVFVRTNRTDSGYQYPYTGPYPVIERGNKAYKLLIQ</sequence>
<accession>A0A6V7KPL7</accession>
<organism evidence="1">
    <name type="scientific">Bracon brevicornis</name>
    <dbReference type="NCBI Taxonomy" id="1563983"/>
    <lineage>
        <taxon>Eukaryota</taxon>
        <taxon>Metazoa</taxon>
        <taxon>Ecdysozoa</taxon>
        <taxon>Arthropoda</taxon>
        <taxon>Hexapoda</taxon>
        <taxon>Insecta</taxon>
        <taxon>Pterygota</taxon>
        <taxon>Neoptera</taxon>
        <taxon>Endopterygota</taxon>
        <taxon>Hymenoptera</taxon>
        <taxon>Apocrita</taxon>
        <taxon>Ichneumonoidea</taxon>
        <taxon>Braconidae</taxon>
        <taxon>Braconinae</taxon>
        <taxon>Bracon</taxon>
    </lineage>
</organism>
<dbReference type="EMBL" id="CADCXW020000291">
    <property type="protein sequence ID" value="CAD1566315.1"/>
    <property type="molecule type" value="Genomic_DNA"/>
</dbReference>
<dbReference type="PANTHER" id="PTHR38681:SF1">
    <property type="entry name" value="RETROVIRUS-RELATED POL POLYPROTEIN FROM TRANSPOSON 412-LIKE PROTEIN"/>
    <property type="match status" value="1"/>
</dbReference>
<name>A0A6V7KPL7_9HYME</name>
<proteinExistence type="predicted"/>
<evidence type="ECO:0000313" key="1">
    <source>
        <dbReference type="EMBL" id="CAD1566315.1"/>
    </source>
</evidence>